<keyword evidence="2" id="KW-1185">Reference proteome</keyword>
<sequence>MKTPTIKYSPNPILILCLLLSLISCKKKDLLYQDLPAIYINKELMTGSRDSISYSFAEKENNRLLDTIFIPVRISGTPASANRMVPLTANPGNSTAIPEQHYTIVNTSVNGGEYTAKVPVVVRRTADLKNRQVRIYLRMEPNSEFPLLISNTKTPNTTNGNPLNIYTNVFLIKLSDQILKPDTWDLSGSWFKYFFGAYSAVKYKFVIDVTGRSVWPPYARYGENAPTSDQMTIYYSRMVTALYEYEKKNGPMLDENGSQVTFPKL</sequence>
<name>A0A1H0HLW7_9SPHI</name>
<evidence type="ECO:0008006" key="3">
    <source>
        <dbReference type="Google" id="ProtNLM"/>
    </source>
</evidence>
<dbReference type="InterPro" id="IPR032299">
    <property type="entry name" value="DUF4843"/>
</dbReference>
<gene>
    <name evidence="1" type="ORF">SAMN05421820_112180</name>
</gene>
<dbReference type="PROSITE" id="PS51257">
    <property type="entry name" value="PROKAR_LIPOPROTEIN"/>
    <property type="match status" value="1"/>
</dbReference>
<proteinExistence type="predicted"/>
<dbReference type="Proteomes" id="UP000183200">
    <property type="component" value="Unassembled WGS sequence"/>
</dbReference>
<dbReference type="RefSeq" id="WP_172664979.1">
    <property type="nucleotide sequence ID" value="NZ_FNGY01000012.1"/>
</dbReference>
<dbReference type="STRING" id="430522.BFS30_12960"/>
<protein>
    <recommendedName>
        <fullName evidence="3">DUF4843 domain-containing protein</fullName>
    </recommendedName>
</protein>
<dbReference type="EMBL" id="FNGY01000012">
    <property type="protein sequence ID" value="SDO19811.1"/>
    <property type="molecule type" value="Genomic_DNA"/>
</dbReference>
<organism evidence="1 2">
    <name type="scientific">Pedobacter steynii</name>
    <dbReference type="NCBI Taxonomy" id="430522"/>
    <lineage>
        <taxon>Bacteria</taxon>
        <taxon>Pseudomonadati</taxon>
        <taxon>Bacteroidota</taxon>
        <taxon>Sphingobacteriia</taxon>
        <taxon>Sphingobacteriales</taxon>
        <taxon>Sphingobacteriaceae</taxon>
        <taxon>Pedobacter</taxon>
    </lineage>
</organism>
<reference evidence="2" key="1">
    <citation type="submission" date="2016-10" db="EMBL/GenBank/DDBJ databases">
        <authorList>
            <person name="Varghese N."/>
            <person name="Submissions S."/>
        </authorList>
    </citation>
    <scope>NUCLEOTIDE SEQUENCE [LARGE SCALE GENOMIC DNA]</scope>
    <source>
        <strain evidence="2">DSM 19110</strain>
    </source>
</reference>
<dbReference type="Pfam" id="PF16132">
    <property type="entry name" value="DUF4843"/>
    <property type="match status" value="1"/>
</dbReference>
<accession>A0A1H0HLW7</accession>
<dbReference type="AlphaFoldDB" id="A0A1H0HLW7"/>
<evidence type="ECO:0000313" key="1">
    <source>
        <dbReference type="EMBL" id="SDO19811.1"/>
    </source>
</evidence>
<evidence type="ECO:0000313" key="2">
    <source>
        <dbReference type="Proteomes" id="UP000183200"/>
    </source>
</evidence>